<dbReference type="InterPro" id="IPR021838">
    <property type="entry name" value="DUF3431"/>
</dbReference>
<organism evidence="2 3">
    <name type="scientific">Elsinoe australis</name>
    <dbReference type="NCBI Taxonomy" id="40998"/>
    <lineage>
        <taxon>Eukaryota</taxon>
        <taxon>Fungi</taxon>
        <taxon>Dikarya</taxon>
        <taxon>Ascomycota</taxon>
        <taxon>Pezizomycotina</taxon>
        <taxon>Dothideomycetes</taxon>
        <taxon>Dothideomycetidae</taxon>
        <taxon>Myriangiales</taxon>
        <taxon>Elsinoaceae</taxon>
        <taxon>Elsinoe</taxon>
    </lineage>
</organism>
<dbReference type="AlphaFoldDB" id="A0A4U7BAC5"/>
<feature type="signal peptide" evidence="1">
    <location>
        <begin position="1"/>
        <end position="19"/>
    </location>
</feature>
<evidence type="ECO:0000313" key="3">
    <source>
        <dbReference type="Proteomes" id="UP000308133"/>
    </source>
</evidence>
<gene>
    <name evidence="2" type="ORF">C1H76_2922</name>
</gene>
<accession>A0A4U7BAC5</accession>
<name>A0A4U7BAC5_9PEZI</name>
<sequence>MISLTPLILFSALHLPTYAILPVRQAPPARQIISRPPAYLPDGTQNILKEQTTGIPLSSEVIVVALKLPTNDTSWLQDDMTWKQSWIYEWGSASALPRVRSNKALEAMAFLSYIIDFYDTLPGVTAFVHPSRYYGAEIRFDTLHGLQNLNASNVKAKTTTSLRCANVIDPNAWEECETNPRHLALDGPDKDVLSPEQVRMMAQMNQTVWRQVLLEGKVEDIGGPACCAQFVVTAGELRKRTRDDYQRQREALIVK</sequence>
<evidence type="ECO:0000256" key="1">
    <source>
        <dbReference type="SAM" id="SignalP"/>
    </source>
</evidence>
<proteinExistence type="predicted"/>
<keyword evidence="1" id="KW-0732">Signal</keyword>
<dbReference type="Pfam" id="PF11913">
    <property type="entry name" value="DUF3431"/>
    <property type="match status" value="1"/>
</dbReference>
<comment type="caution">
    <text evidence="2">The sequence shown here is derived from an EMBL/GenBank/DDBJ whole genome shotgun (WGS) entry which is preliminary data.</text>
</comment>
<protein>
    <submittedName>
        <fullName evidence="2">Uncharacterized protein</fullName>
    </submittedName>
</protein>
<dbReference type="EMBL" id="PTQR01000038">
    <property type="protein sequence ID" value="TKX24747.1"/>
    <property type="molecule type" value="Genomic_DNA"/>
</dbReference>
<dbReference type="PANTHER" id="PTHR37490">
    <property type="entry name" value="EXPRESSED PROTEIN"/>
    <property type="match status" value="1"/>
</dbReference>
<dbReference type="PANTHER" id="PTHR37490:SF2">
    <property type="match status" value="1"/>
</dbReference>
<feature type="chain" id="PRO_5020370220" evidence="1">
    <location>
        <begin position="20"/>
        <end position="255"/>
    </location>
</feature>
<reference evidence="2 3" key="1">
    <citation type="submission" date="2018-02" db="EMBL/GenBank/DDBJ databases">
        <title>Draft genome sequences of Elsinoe sp., causing black scab on jojoba.</title>
        <authorList>
            <person name="Stodart B."/>
            <person name="Jeffress S."/>
            <person name="Ash G."/>
            <person name="Arun Chinnappa K."/>
        </authorList>
    </citation>
    <scope>NUCLEOTIDE SEQUENCE [LARGE SCALE GENOMIC DNA]</scope>
    <source>
        <strain evidence="2 3">Hillstone_2</strain>
    </source>
</reference>
<dbReference type="Proteomes" id="UP000308133">
    <property type="component" value="Unassembled WGS sequence"/>
</dbReference>
<evidence type="ECO:0000313" key="2">
    <source>
        <dbReference type="EMBL" id="TKX24747.1"/>
    </source>
</evidence>